<dbReference type="EMBL" id="JACCCW010000002">
    <property type="protein sequence ID" value="NYF81039.1"/>
    <property type="molecule type" value="Genomic_DNA"/>
</dbReference>
<organism evidence="1 2">
    <name type="scientific">Granulicella arctica</name>
    <dbReference type="NCBI Taxonomy" id="940613"/>
    <lineage>
        <taxon>Bacteria</taxon>
        <taxon>Pseudomonadati</taxon>
        <taxon>Acidobacteriota</taxon>
        <taxon>Terriglobia</taxon>
        <taxon>Terriglobales</taxon>
        <taxon>Acidobacteriaceae</taxon>
        <taxon>Granulicella</taxon>
    </lineage>
</organism>
<dbReference type="AlphaFoldDB" id="A0A7Y9THZ4"/>
<reference evidence="1 2" key="1">
    <citation type="submission" date="2020-07" db="EMBL/GenBank/DDBJ databases">
        <title>Genomic Encyclopedia of Type Strains, Phase IV (KMG-V): Genome sequencing to study the core and pangenomes of soil and plant-associated prokaryotes.</title>
        <authorList>
            <person name="Whitman W."/>
        </authorList>
    </citation>
    <scope>NUCLEOTIDE SEQUENCE [LARGE SCALE GENOMIC DNA]</scope>
    <source>
        <strain evidence="1 2">X4EP2</strain>
    </source>
</reference>
<evidence type="ECO:0000313" key="2">
    <source>
        <dbReference type="Proteomes" id="UP000589520"/>
    </source>
</evidence>
<keyword evidence="2" id="KW-1185">Reference proteome</keyword>
<evidence type="ECO:0000313" key="1">
    <source>
        <dbReference type="EMBL" id="NYF81039.1"/>
    </source>
</evidence>
<proteinExistence type="predicted"/>
<dbReference type="RefSeq" id="WP_179492837.1">
    <property type="nucleotide sequence ID" value="NZ_JACCCW010000002.1"/>
</dbReference>
<dbReference type="Proteomes" id="UP000589520">
    <property type="component" value="Unassembled WGS sequence"/>
</dbReference>
<accession>A0A7Y9THZ4</accession>
<protein>
    <submittedName>
        <fullName evidence="1">Uncharacterized protein</fullName>
    </submittedName>
</protein>
<name>A0A7Y9THZ4_9BACT</name>
<sequence length="86" mass="9796">MTDIITGLRQVIQDMIAPDLKSHTVKLEALQKQSEIQHDAVMKTLDAFRAEMRSEFAALRANNQVEVFRQVSPMSERIAVVESRVK</sequence>
<comment type="caution">
    <text evidence="1">The sequence shown here is derived from an EMBL/GenBank/DDBJ whole genome shotgun (WGS) entry which is preliminary data.</text>
</comment>
<gene>
    <name evidence="1" type="ORF">HDF17_003359</name>
</gene>